<dbReference type="SUPFAM" id="SSF53720">
    <property type="entry name" value="ALDH-like"/>
    <property type="match status" value="1"/>
</dbReference>
<dbReference type="GO" id="GO:0004029">
    <property type="term" value="F:aldehyde dehydrogenase (NAD+) activity"/>
    <property type="evidence" value="ECO:0007669"/>
    <property type="project" value="TreeGrafter"/>
</dbReference>
<dbReference type="GO" id="GO:0005737">
    <property type="term" value="C:cytoplasm"/>
    <property type="evidence" value="ECO:0007669"/>
    <property type="project" value="TreeGrafter"/>
</dbReference>
<dbReference type="InterPro" id="IPR016161">
    <property type="entry name" value="Ald_DH/histidinol_DH"/>
</dbReference>
<evidence type="ECO:0000256" key="2">
    <source>
        <dbReference type="ARBA" id="ARBA00023002"/>
    </source>
</evidence>
<keyword evidence="2" id="KW-0560">Oxidoreductase</keyword>
<reference evidence="5 6" key="1">
    <citation type="submission" date="2017-03" db="EMBL/GenBank/DDBJ databases">
        <title>Genomes of endolithic fungi from Antarctica.</title>
        <authorList>
            <person name="Coleine C."/>
            <person name="Masonjones S."/>
            <person name="Stajich J.E."/>
        </authorList>
    </citation>
    <scope>NUCLEOTIDE SEQUENCE [LARGE SCALE GENOMIC DNA]</scope>
    <source>
        <strain evidence="5 6">CCFEE 5187</strain>
    </source>
</reference>
<dbReference type="InterPro" id="IPR016162">
    <property type="entry name" value="Ald_DH_N"/>
</dbReference>
<dbReference type="AlphaFoldDB" id="A0A4V5N9N3"/>
<evidence type="ECO:0000256" key="1">
    <source>
        <dbReference type="ARBA" id="ARBA00009986"/>
    </source>
</evidence>
<proteinExistence type="inferred from homology"/>
<dbReference type="Gene3D" id="3.40.605.10">
    <property type="entry name" value="Aldehyde Dehydrogenase, Chain A, domain 1"/>
    <property type="match status" value="1"/>
</dbReference>
<dbReference type="STRING" id="331657.A0A4V5N9N3"/>
<dbReference type="PANTHER" id="PTHR43570">
    <property type="entry name" value="ALDEHYDE DEHYDROGENASE"/>
    <property type="match status" value="1"/>
</dbReference>
<comment type="similarity">
    <text evidence="1">Belongs to the aldehyde dehydrogenase family.</text>
</comment>
<dbReference type="InterPro" id="IPR015590">
    <property type="entry name" value="Aldehyde_DH_dom"/>
</dbReference>
<dbReference type="InterPro" id="IPR012394">
    <property type="entry name" value="Aldehyde_DH_NAD(P)"/>
</dbReference>
<dbReference type="GO" id="GO:0006081">
    <property type="term" value="P:aldehyde metabolic process"/>
    <property type="evidence" value="ECO:0007669"/>
    <property type="project" value="InterPro"/>
</dbReference>
<name>A0A4V5N9N3_9PEZI</name>
<dbReference type="EMBL" id="NAJN01002843">
    <property type="protein sequence ID" value="TKA48279.1"/>
    <property type="molecule type" value="Genomic_DNA"/>
</dbReference>
<feature type="domain" description="Aldehyde dehydrogenase" evidence="4">
    <location>
        <begin position="7"/>
        <end position="185"/>
    </location>
</feature>
<dbReference type="Proteomes" id="UP000308768">
    <property type="component" value="Unassembled WGS sequence"/>
</dbReference>
<keyword evidence="3" id="KW-0520">NAD</keyword>
<sequence>MSDSAAIAQLEAALALQKAAFLKNQNPSVAERKANVGKIPGMVLANRDAIREAMAKDFGAHPTAATDIIEVLGVAGRAAYVLSQIEKWTAVDSREVDANMYGTATGEVRYQPKGVVGNIVPWNFPLDLSLGPLCEMLAAGNRVIIKPSEFTPATGALLAKMIGETFPEDLVTVVNGGLDLSKRFTQL</sequence>
<dbReference type="PANTHER" id="PTHR43570:SF20">
    <property type="entry name" value="ALDEHYDE DEHYDROGENASE ALDX-RELATED"/>
    <property type="match status" value="1"/>
</dbReference>
<gene>
    <name evidence="5" type="ORF">B0A49_12981</name>
</gene>
<evidence type="ECO:0000313" key="6">
    <source>
        <dbReference type="Proteomes" id="UP000308768"/>
    </source>
</evidence>
<protein>
    <recommendedName>
        <fullName evidence="4">Aldehyde dehydrogenase domain-containing protein</fullName>
    </recommendedName>
</protein>
<feature type="non-terminal residue" evidence="5">
    <location>
        <position position="187"/>
    </location>
</feature>
<evidence type="ECO:0000259" key="4">
    <source>
        <dbReference type="Pfam" id="PF00171"/>
    </source>
</evidence>
<dbReference type="OrthoDB" id="440325at2759"/>
<keyword evidence="6" id="KW-1185">Reference proteome</keyword>
<organism evidence="5 6">
    <name type="scientific">Cryomyces minteri</name>
    <dbReference type="NCBI Taxonomy" id="331657"/>
    <lineage>
        <taxon>Eukaryota</taxon>
        <taxon>Fungi</taxon>
        <taxon>Dikarya</taxon>
        <taxon>Ascomycota</taxon>
        <taxon>Pezizomycotina</taxon>
        <taxon>Dothideomycetes</taxon>
        <taxon>Dothideomycetes incertae sedis</taxon>
        <taxon>Cryomyces</taxon>
    </lineage>
</organism>
<evidence type="ECO:0000256" key="3">
    <source>
        <dbReference type="ARBA" id="ARBA00023027"/>
    </source>
</evidence>
<dbReference type="Pfam" id="PF00171">
    <property type="entry name" value="Aldedh"/>
    <property type="match status" value="1"/>
</dbReference>
<accession>A0A4V5N9N3</accession>
<evidence type="ECO:0000313" key="5">
    <source>
        <dbReference type="EMBL" id="TKA48279.1"/>
    </source>
</evidence>
<comment type="caution">
    <text evidence="5">The sequence shown here is derived from an EMBL/GenBank/DDBJ whole genome shotgun (WGS) entry which is preliminary data.</text>
</comment>